<keyword evidence="7" id="KW-0249">Electron transport</keyword>
<dbReference type="GO" id="GO:0005743">
    <property type="term" value="C:mitochondrial inner membrane"/>
    <property type="evidence" value="ECO:0007669"/>
    <property type="project" value="UniProtKB-SubCell"/>
</dbReference>
<evidence type="ECO:0008006" key="13">
    <source>
        <dbReference type="Google" id="ProtNLM"/>
    </source>
</evidence>
<evidence type="ECO:0000256" key="2">
    <source>
        <dbReference type="ARBA" id="ARBA00007668"/>
    </source>
</evidence>
<keyword evidence="9" id="KW-0496">Mitochondrion</keyword>
<keyword evidence="3" id="KW-0813">Transport</keyword>
<evidence type="ECO:0000256" key="7">
    <source>
        <dbReference type="ARBA" id="ARBA00022982"/>
    </source>
</evidence>
<dbReference type="Gene3D" id="1.20.5.210">
    <property type="entry name" value="Cytochrome b-c1 complex subunit 8"/>
    <property type="match status" value="1"/>
</dbReference>
<keyword evidence="8" id="KW-1133">Transmembrane helix</keyword>
<comment type="subcellular location">
    <subcellularLocation>
        <location evidence="1">Mitochondrion inner membrane</location>
        <topology evidence="1">Single-pass membrane protein</topology>
    </subcellularLocation>
</comment>
<evidence type="ECO:0000256" key="9">
    <source>
        <dbReference type="ARBA" id="ARBA00023128"/>
    </source>
</evidence>
<name>A0AAN7QRR4_TRANT</name>
<evidence type="ECO:0000256" key="8">
    <source>
        <dbReference type="ARBA" id="ARBA00022989"/>
    </source>
</evidence>
<evidence type="ECO:0000256" key="4">
    <source>
        <dbReference type="ARBA" id="ARBA00022660"/>
    </source>
</evidence>
<reference evidence="11 12" key="1">
    <citation type="journal article" date="2023" name="Hortic Res">
        <title>Pangenome of water caltrop reveals structural variations and asymmetric subgenome divergence after allopolyploidization.</title>
        <authorList>
            <person name="Zhang X."/>
            <person name="Chen Y."/>
            <person name="Wang L."/>
            <person name="Yuan Y."/>
            <person name="Fang M."/>
            <person name="Shi L."/>
            <person name="Lu R."/>
            <person name="Comes H.P."/>
            <person name="Ma Y."/>
            <person name="Chen Y."/>
            <person name="Huang G."/>
            <person name="Zhou Y."/>
            <person name="Zheng Z."/>
            <person name="Qiu Y."/>
        </authorList>
    </citation>
    <scope>NUCLEOTIDE SEQUENCE [LARGE SCALE GENOMIC DNA]</scope>
    <source>
        <strain evidence="11">F231</strain>
    </source>
</reference>
<evidence type="ECO:0000256" key="6">
    <source>
        <dbReference type="ARBA" id="ARBA00022792"/>
    </source>
</evidence>
<dbReference type="Proteomes" id="UP001346149">
    <property type="component" value="Unassembled WGS sequence"/>
</dbReference>
<dbReference type="AlphaFoldDB" id="A0AAN7QRR4"/>
<dbReference type="GO" id="GO:0045275">
    <property type="term" value="C:respiratory chain complex III"/>
    <property type="evidence" value="ECO:0007669"/>
    <property type="project" value="InterPro"/>
</dbReference>
<dbReference type="EMBL" id="JAXQNO010000018">
    <property type="protein sequence ID" value="KAK4777094.1"/>
    <property type="molecule type" value="Genomic_DNA"/>
</dbReference>
<evidence type="ECO:0000256" key="5">
    <source>
        <dbReference type="ARBA" id="ARBA00022692"/>
    </source>
</evidence>
<keyword evidence="10" id="KW-0472">Membrane</keyword>
<evidence type="ECO:0000313" key="11">
    <source>
        <dbReference type="EMBL" id="KAK4777094.1"/>
    </source>
</evidence>
<sequence length="96" mass="10684">MGKQPVRMKAVVYALSPFQQKIMSGLWKDLPSKIHHKISDNWISATLLLGPLVGTYTALLDTPRLMQPLDNHHTHGAAAAAIMIRKLSKKKGRNDD</sequence>
<comment type="caution">
    <text evidence="11">The sequence shown here is derived from an EMBL/GenBank/DDBJ whole genome shotgun (WGS) entry which is preliminary data.</text>
</comment>
<organism evidence="11 12">
    <name type="scientific">Trapa natans</name>
    <name type="common">Water chestnut</name>
    <dbReference type="NCBI Taxonomy" id="22666"/>
    <lineage>
        <taxon>Eukaryota</taxon>
        <taxon>Viridiplantae</taxon>
        <taxon>Streptophyta</taxon>
        <taxon>Embryophyta</taxon>
        <taxon>Tracheophyta</taxon>
        <taxon>Spermatophyta</taxon>
        <taxon>Magnoliopsida</taxon>
        <taxon>eudicotyledons</taxon>
        <taxon>Gunneridae</taxon>
        <taxon>Pentapetalae</taxon>
        <taxon>rosids</taxon>
        <taxon>malvids</taxon>
        <taxon>Myrtales</taxon>
        <taxon>Lythraceae</taxon>
        <taxon>Trapa</taxon>
    </lineage>
</organism>
<dbReference type="Pfam" id="PF10890">
    <property type="entry name" value="Cyt_b-c1_8"/>
    <property type="match status" value="1"/>
</dbReference>
<keyword evidence="12" id="KW-1185">Reference proteome</keyword>
<evidence type="ECO:0000256" key="10">
    <source>
        <dbReference type="ARBA" id="ARBA00023136"/>
    </source>
</evidence>
<keyword evidence="6" id="KW-0999">Mitochondrion inner membrane</keyword>
<proteinExistence type="inferred from homology"/>
<keyword evidence="5" id="KW-0812">Transmembrane</keyword>
<dbReference type="PANTHER" id="PTHR34559">
    <property type="entry name" value="CYTOCHROME B-C1 COMPLEX SUBUNIT 8"/>
    <property type="match status" value="1"/>
</dbReference>
<gene>
    <name evidence="11" type="ORF">SAY86_005782</name>
</gene>
<accession>A0AAN7QRR4</accession>
<comment type="similarity">
    <text evidence="2">Belongs to the UQCRQ/QCR8 family.</text>
</comment>
<evidence type="ECO:0000256" key="1">
    <source>
        <dbReference type="ARBA" id="ARBA00004434"/>
    </source>
</evidence>
<evidence type="ECO:0000313" key="12">
    <source>
        <dbReference type="Proteomes" id="UP001346149"/>
    </source>
</evidence>
<evidence type="ECO:0000256" key="3">
    <source>
        <dbReference type="ARBA" id="ARBA00022448"/>
    </source>
</evidence>
<dbReference type="InterPro" id="IPR020101">
    <property type="entry name" value="Cyt_b-c1_8-plants"/>
</dbReference>
<dbReference type="InterPro" id="IPR036642">
    <property type="entry name" value="Cyt_bc1_su8_sf"/>
</dbReference>
<dbReference type="PANTHER" id="PTHR34559:SF6">
    <property type="entry name" value="CYTOCHROME B-C1 COMPLEX SUBUNIT 8-1, MITOCHONDRIAL"/>
    <property type="match status" value="1"/>
</dbReference>
<protein>
    <recommendedName>
        <fullName evidence="13">Cytochrome b-c1 complex subunit 8</fullName>
    </recommendedName>
</protein>
<dbReference type="GO" id="GO:0006122">
    <property type="term" value="P:mitochondrial electron transport, ubiquinol to cytochrome c"/>
    <property type="evidence" value="ECO:0007669"/>
    <property type="project" value="InterPro"/>
</dbReference>
<keyword evidence="4" id="KW-0679">Respiratory chain</keyword>